<evidence type="ECO:0000256" key="3">
    <source>
        <dbReference type="ARBA" id="ARBA00022448"/>
    </source>
</evidence>
<keyword evidence="7" id="KW-1185">Reference proteome</keyword>
<evidence type="ECO:0000313" key="7">
    <source>
        <dbReference type="Proteomes" id="UP001432322"/>
    </source>
</evidence>
<evidence type="ECO:0000313" key="6">
    <source>
        <dbReference type="EMBL" id="GMT12661.1"/>
    </source>
</evidence>
<dbReference type="AlphaFoldDB" id="A0AAV5UZG1"/>
<dbReference type="PANTHER" id="PTHR13673:SF0">
    <property type="entry name" value="VPS35 ENDOSOMAL PROTEIN-SORTING FACTOR-LIKE"/>
    <property type="match status" value="1"/>
</dbReference>
<reference evidence="6" key="1">
    <citation type="submission" date="2023-10" db="EMBL/GenBank/DDBJ databases">
        <title>Genome assembly of Pristionchus species.</title>
        <authorList>
            <person name="Yoshida K."/>
            <person name="Sommer R.J."/>
        </authorList>
    </citation>
    <scope>NUCLEOTIDE SEQUENCE</scope>
    <source>
        <strain evidence="6">RS5133</strain>
    </source>
</reference>
<dbReference type="GO" id="GO:0015031">
    <property type="term" value="P:protein transport"/>
    <property type="evidence" value="ECO:0007669"/>
    <property type="project" value="UniProtKB-KW"/>
</dbReference>
<evidence type="ECO:0000256" key="5">
    <source>
        <dbReference type="ARBA" id="ARBA00022927"/>
    </source>
</evidence>
<dbReference type="EMBL" id="BTSY01000002">
    <property type="protein sequence ID" value="GMT12661.1"/>
    <property type="molecule type" value="Genomic_DNA"/>
</dbReference>
<keyword evidence="3" id="KW-0813">Transport</keyword>
<evidence type="ECO:0000256" key="4">
    <source>
        <dbReference type="ARBA" id="ARBA00022753"/>
    </source>
</evidence>
<comment type="subcellular location">
    <subcellularLocation>
        <location evidence="1">Endosome</location>
    </subcellularLocation>
</comment>
<keyword evidence="4" id="KW-0967">Endosome</keyword>
<comment type="caution">
    <text evidence="6">The sequence shown here is derived from an EMBL/GenBank/DDBJ whole genome shotgun (WGS) entry which is preliminary data.</text>
</comment>
<sequence length="296" mass="33218">MRLESTIEFVEAATSLPTLVATHFTIDEITVLCKSIYTRLSSDPFLISIFHLQFNFQLCSVRSIIDSLSDHSRYLPFSSFSSNRFLRIFSLFLFSSHFFYLSHHSMGSIRDVTVSNQLLYLCTLLKQSNRLGETDSSHNHLLIDLYCRVSLTDGESVLDWLVSVRSKMSMRERVITHVVNHAAALVIRLSSNQGREKGNLRLTRSSLAFILITIPSIIDPFHRLDSIQRGISAALSVAALPQAEALARLSLEILLEVPSLSSSLPSLLPLLLLIPDSPDRQPLAFINAPCECDRQT</sequence>
<protein>
    <submittedName>
        <fullName evidence="6">Uncharacterized protein</fullName>
    </submittedName>
</protein>
<dbReference type="PANTHER" id="PTHR13673">
    <property type="entry name" value="ESOPHAGEAL CANCER ASSOCIATED PROTEIN"/>
    <property type="match status" value="1"/>
</dbReference>
<evidence type="ECO:0000256" key="2">
    <source>
        <dbReference type="ARBA" id="ARBA00010704"/>
    </source>
</evidence>
<evidence type="ECO:0000256" key="1">
    <source>
        <dbReference type="ARBA" id="ARBA00004177"/>
    </source>
</evidence>
<dbReference type="GO" id="GO:0032456">
    <property type="term" value="P:endocytic recycling"/>
    <property type="evidence" value="ECO:0007669"/>
    <property type="project" value="InterPro"/>
</dbReference>
<accession>A0AAV5UZG1</accession>
<proteinExistence type="inferred from homology"/>
<dbReference type="GO" id="GO:0005768">
    <property type="term" value="C:endosome"/>
    <property type="evidence" value="ECO:0007669"/>
    <property type="project" value="UniProtKB-SubCell"/>
</dbReference>
<keyword evidence="5" id="KW-0653">Protein transport</keyword>
<dbReference type="Proteomes" id="UP001432322">
    <property type="component" value="Unassembled WGS sequence"/>
</dbReference>
<comment type="similarity">
    <text evidence="2">Belongs to the VPS35L family.</text>
</comment>
<dbReference type="InterPro" id="IPR029705">
    <property type="entry name" value="VPS35L"/>
</dbReference>
<organism evidence="6 7">
    <name type="scientific">Pristionchus fissidentatus</name>
    <dbReference type="NCBI Taxonomy" id="1538716"/>
    <lineage>
        <taxon>Eukaryota</taxon>
        <taxon>Metazoa</taxon>
        <taxon>Ecdysozoa</taxon>
        <taxon>Nematoda</taxon>
        <taxon>Chromadorea</taxon>
        <taxon>Rhabditida</taxon>
        <taxon>Rhabditina</taxon>
        <taxon>Diplogasteromorpha</taxon>
        <taxon>Diplogasteroidea</taxon>
        <taxon>Neodiplogasteridae</taxon>
        <taxon>Pristionchus</taxon>
    </lineage>
</organism>
<name>A0AAV5UZG1_9BILA</name>
<gene>
    <name evidence="6" type="ORF">PFISCL1PPCAC_3958</name>
</gene>